<reference evidence="3" key="1">
    <citation type="submission" date="2016-11" db="UniProtKB">
        <authorList>
            <consortium name="WormBaseParasite"/>
        </authorList>
    </citation>
    <scope>IDENTIFICATION</scope>
</reference>
<keyword evidence="1" id="KW-1133">Transmembrane helix</keyword>
<evidence type="ECO:0000313" key="3">
    <source>
        <dbReference type="WBParaSite" id="Csp11.Scaffold628.g7381.t1"/>
    </source>
</evidence>
<keyword evidence="1" id="KW-0472">Membrane</keyword>
<dbReference type="WBParaSite" id="Csp11.Scaffold628.g7381.t1">
    <property type="protein sequence ID" value="Csp11.Scaffold628.g7381.t1"/>
    <property type="gene ID" value="Csp11.Scaffold628.g7381"/>
</dbReference>
<organism evidence="2 3">
    <name type="scientific">Caenorhabditis tropicalis</name>
    <dbReference type="NCBI Taxonomy" id="1561998"/>
    <lineage>
        <taxon>Eukaryota</taxon>
        <taxon>Metazoa</taxon>
        <taxon>Ecdysozoa</taxon>
        <taxon>Nematoda</taxon>
        <taxon>Chromadorea</taxon>
        <taxon>Rhabditida</taxon>
        <taxon>Rhabditina</taxon>
        <taxon>Rhabditomorpha</taxon>
        <taxon>Rhabditoidea</taxon>
        <taxon>Rhabditidae</taxon>
        <taxon>Peloderinae</taxon>
        <taxon>Caenorhabditis</taxon>
    </lineage>
</organism>
<evidence type="ECO:0000256" key="1">
    <source>
        <dbReference type="SAM" id="Phobius"/>
    </source>
</evidence>
<sequence>MFTITCPSISIRVLLYLISSLIKIFGLIWKWIIMDESWPLHYYCFLDYVVGCCMQICFIVENAIWV</sequence>
<feature type="transmembrane region" description="Helical" evidence="1">
    <location>
        <begin position="12"/>
        <end position="34"/>
    </location>
</feature>
<feature type="transmembrane region" description="Helical" evidence="1">
    <location>
        <begin position="40"/>
        <end position="60"/>
    </location>
</feature>
<name>A0A1I7TMG0_9PELO</name>
<keyword evidence="2" id="KW-1185">Reference proteome</keyword>
<dbReference type="AlphaFoldDB" id="A0A1I7TMG0"/>
<protein>
    <submittedName>
        <fullName evidence="3">Ovule protein</fullName>
    </submittedName>
</protein>
<keyword evidence="1" id="KW-0812">Transmembrane</keyword>
<dbReference type="Proteomes" id="UP000095282">
    <property type="component" value="Unplaced"/>
</dbReference>
<accession>A0A1I7TMG0</accession>
<evidence type="ECO:0000313" key="2">
    <source>
        <dbReference type="Proteomes" id="UP000095282"/>
    </source>
</evidence>
<proteinExistence type="predicted"/>